<comment type="caution">
    <text evidence="1">The sequence shown here is derived from an EMBL/GenBank/DDBJ whole genome shotgun (WGS) entry which is preliminary data.</text>
</comment>
<proteinExistence type="predicted"/>
<protein>
    <submittedName>
        <fullName evidence="1">Uncharacterized protein</fullName>
    </submittedName>
</protein>
<evidence type="ECO:0000313" key="2">
    <source>
        <dbReference type="Proteomes" id="UP001501844"/>
    </source>
</evidence>
<dbReference type="RefSeq" id="WP_345164357.1">
    <property type="nucleotide sequence ID" value="NZ_BAABGX010000002.1"/>
</dbReference>
<gene>
    <name evidence="1" type="ORF">GCM10023183_15420</name>
</gene>
<name>A0ABP8FGG2_9BACT</name>
<keyword evidence="2" id="KW-1185">Reference proteome</keyword>
<accession>A0ABP8FGG2</accession>
<dbReference type="EMBL" id="BAABGX010000002">
    <property type="protein sequence ID" value="GAA4303122.1"/>
    <property type="molecule type" value="Genomic_DNA"/>
</dbReference>
<organism evidence="1 2">
    <name type="scientific">Nibribacter koreensis</name>
    <dbReference type="NCBI Taxonomy" id="1084519"/>
    <lineage>
        <taxon>Bacteria</taxon>
        <taxon>Pseudomonadati</taxon>
        <taxon>Bacteroidota</taxon>
        <taxon>Cytophagia</taxon>
        <taxon>Cytophagales</taxon>
        <taxon>Hymenobacteraceae</taxon>
        <taxon>Nibribacter</taxon>
    </lineage>
</organism>
<sequence>MLSPRDFKELLTLFKVGLAVGLIEIDEVKKWADGIILSESDPDIFFIELSLVNSNNQAITLISENLRPESYPNGKAVLGQLHKRLAEGQELELIVRAMYSLLNEAKLSELEKDYIYSIDDYFDMANKKVYGNLQSVEQQTADFLFLYKEYTLENHLDWPELDKRADYELEEMNRAATERHEEEQRKPWWKKLL</sequence>
<evidence type="ECO:0000313" key="1">
    <source>
        <dbReference type="EMBL" id="GAA4303122.1"/>
    </source>
</evidence>
<dbReference type="Proteomes" id="UP001501844">
    <property type="component" value="Unassembled WGS sequence"/>
</dbReference>
<reference evidence="2" key="1">
    <citation type="journal article" date="2019" name="Int. J. Syst. Evol. Microbiol.">
        <title>The Global Catalogue of Microorganisms (GCM) 10K type strain sequencing project: providing services to taxonomists for standard genome sequencing and annotation.</title>
        <authorList>
            <consortium name="The Broad Institute Genomics Platform"/>
            <consortium name="The Broad Institute Genome Sequencing Center for Infectious Disease"/>
            <person name="Wu L."/>
            <person name="Ma J."/>
        </authorList>
    </citation>
    <scope>NUCLEOTIDE SEQUENCE [LARGE SCALE GENOMIC DNA]</scope>
    <source>
        <strain evidence="2">JCM 17917</strain>
    </source>
</reference>